<dbReference type="PROSITE" id="PS51278">
    <property type="entry name" value="GATASE_TYPE_2"/>
    <property type="match status" value="1"/>
</dbReference>
<comment type="catalytic activity">
    <reaction evidence="7">
        <text>L-aspartate + L-glutamine + ATP + H2O = L-asparagine + L-glutamate + AMP + diphosphate + H(+)</text>
        <dbReference type="Rhea" id="RHEA:12228"/>
        <dbReference type="ChEBI" id="CHEBI:15377"/>
        <dbReference type="ChEBI" id="CHEBI:15378"/>
        <dbReference type="ChEBI" id="CHEBI:29985"/>
        <dbReference type="ChEBI" id="CHEBI:29991"/>
        <dbReference type="ChEBI" id="CHEBI:30616"/>
        <dbReference type="ChEBI" id="CHEBI:33019"/>
        <dbReference type="ChEBI" id="CHEBI:58048"/>
        <dbReference type="ChEBI" id="CHEBI:58359"/>
        <dbReference type="ChEBI" id="CHEBI:456215"/>
        <dbReference type="EC" id="6.3.5.4"/>
    </reaction>
</comment>
<evidence type="ECO:0000313" key="12">
    <source>
        <dbReference type="Proteomes" id="UP000009881"/>
    </source>
</evidence>
<dbReference type="GO" id="GO:0004066">
    <property type="term" value="F:asparagine synthase (glutamine-hydrolyzing) activity"/>
    <property type="evidence" value="ECO:0007669"/>
    <property type="project" value="UniProtKB-EC"/>
</dbReference>
<dbReference type="Proteomes" id="UP000009881">
    <property type="component" value="Unassembled WGS sequence"/>
</dbReference>
<dbReference type="PANTHER" id="PTHR43284">
    <property type="entry name" value="ASPARAGINE SYNTHETASE (GLUTAMINE-HYDROLYZING)"/>
    <property type="match status" value="1"/>
</dbReference>
<evidence type="ECO:0000256" key="6">
    <source>
        <dbReference type="ARBA" id="ARBA00022962"/>
    </source>
</evidence>
<dbReference type="PIRSF" id="PIRSF001589">
    <property type="entry name" value="Asn_synthetase_glu-h"/>
    <property type="match status" value="1"/>
</dbReference>
<dbReference type="InterPro" id="IPR029055">
    <property type="entry name" value="Ntn_hydrolases_N"/>
</dbReference>
<dbReference type="eggNOG" id="COG0367">
    <property type="taxonomic scope" value="Bacteria"/>
</dbReference>
<feature type="binding site" evidence="8">
    <location>
        <position position="80"/>
    </location>
    <ligand>
        <name>L-glutamine</name>
        <dbReference type="ChEBI" id="CHEBI:58359"/>
    </ligand>
</feature>
<evidence type="ECO:0000313" key="11">
    <source>
        <dbReference type="EMBL" id="EKV25913.1"/>
    </source>
</evidence>
<keyword evidence="5 8" id="KW-0067">ATP-binding</keyword>
<feature type="site" description="Important for beta-aspartyl-AMP intermediate formation" evidence="9">
    <location>
        <position position="351"/>
    </location>
</feature>
<proteinExistence type="inferred from homology"/>
<evidence type="ECO:0000259" key="10">
    <source>
        <dbReference type="PROSITE" id="PS51278"/>
    </source>
</evidence>
<dbReference type="EMBL" id="ANHY01000049">
    <property type="protein sequence ID" value="EKV25913.1"/>
    <property type="molecule type" value="Genomic_DNA"/>
</dbReference>
<name>K9H5J2_9PROT</name>
<evidence type="ECO:0000256" key="4">
    <source>
        <dbReference type="ARBA" id="ARBA00022741"/>
    </source>
</evidence>
<dbReference type="InterPro" id="IPR001962">
    <property type="entry name" value="Asn_synthase"/>
</dbReference>
<dbReference type="Gene3D" id="3.40.50.620">
    <property type="entry name" value="HUPs"/>
    <property type="match status" value="2"/>
</dbReference>
<dbReference type="GO" id="GO:0005524">
    <property type="term" value="F:ATP binding"/>
    <property type="evidence" value="ECO:0007669"/>
    <property type="project" value="UniProtKB-KW"/>
</dbReference>
<dbReference type="InterPro" id="IPR051786">
    <property type="entry name" value="ASN_synthetase/amidase"/>
</dbReference>
<gene>
    <name evidence="11" type="ORF">C882_3398</name>
</gene>
<dbReference type="Gene3D" id="3.60.20.10">
    <property type="entry name" value="Glutamine Phosphoribosylpyrophosphate, subunit 1, domain 1"/>
    <property type="match status" value="1"/>
</dbReference>
<dbReference type="NCBIfam" id="TIGR01536">
    <property type="entry name" value="asn_synth_AEB"/>
    <property type="match status" value="1"/>
</dbReference>
<keyword evidence="4 8" id="KW-0547">Nucleotide-binding</keyword>
<organism evidence="11 12">
    <name type="scientific">Caenispirillum salinarum AK4</name>
    <dbReference type="NCBI Taxonomy" id="1238182"/>
    <lineage>
        <taxon>Bacteria</taxon>
        <taxon>Pseudomonadati</taxon>
        <taxon>Pseudomonadota</taxon>
        <taxon>Alphaproteobacteria</taxon>
        <taxon>Rhodospirillales</taxon>
        <taxon>Novispirillaceae</taxon>
        <taxon>Caenispirillum</taxon>
    </lineage>
</organism>
<dbReference type="InterPro" id="IPR014729">
    <property type="entry name" value="Rossmann-like_a/b/a_fold"/>
</dbReference>
<dbReference type="CDD" id="cd01991">
    <property type="entry name" value="Asn_synthase_B_C"/>
    <property type="match status" value="1"/>
</dbReference>
<dbReference type="EC" id="6.3.5.4" evidence="3"/>
<feature type="domain" description="Glutamine amidotransferase type-2" evidence="10">
    <location>
        <begin position="1"/>
        <end position="194"/>
    </location>
</feature>
<evidence type="ECO:0000256" key="7">
    <source>
        <dbReference type="ARBA" id="ARBA00048741"/>
    </source>
</evidence>
<dbReference type="SUPFAM" id="SSF52402">
    <property type="entry name" value="Adenine nucleotide alpha hydrolases-like"/>
    <property type="match status" value="1"/>
</dbReference>
<comment type="similarity">
    <text evidence="2">Belongs to the asparagine synthetase family.</text>
</comment>
<evidence type="ECO:0000256" key="8">
    <source>
        <dbReference type="PIRSR" id="PIRSR001589-2"/>
    </source>
</evidence>
<dbReference type="PATRIC" id="fig|1238182.3.peg.4578"/>
<dbReference type="InterPro" id="IPR017932">
    <property type="entry name" value="GATase_2_dom"/>
</dbReference>
<dbReference type="STRING" id="1238182.C882_3398"/>
<feature type="binding site" evidence="8">
    <location>
        <begin position="349"/>
        <end position="350"/>
    </location>
    <ligand>
        <name>ATP</name>
        <dbReference type="ChEBI" id="CHEBI:30616"/>
    </ligand>
</feature>
<dbReference type="CDD" id="cd00712">
    <property type="entry name" value="AsnB"/>
    <property type="match status" value="1"/>
</dbReference>
<dbReference type="InterPro" id="IPR033738">
    <property type="entry name" value="AsnB_N"/>
</dbReference>
<reference evidence="11 12" key="1">
    <citation type="journal article" date="2013" name="Genome Announc.">
        <title>Draft Genome Sequence of an Alphaproteobacterium, Caenispirillum salinarum AK4(T), Isolated from a Solar Saltern.</title>
        <authorList>
            <person name="Khatri I."/>
            <person name="Singh A."/>
            <person name="Korpole S."/>
            <person name="Pinnaka A.K."/>
            <person name="Subramanian S."/>
        </authorList>
    </citation>
    <scope>NUCLEOTIDE SEQUENCE [LARGE SCALE GENOMIC DNA]</scope>
    <source>
        <strain evidence="11 12">AK4</strain>
    </source>
</reference>
<dbReference type="GO" id="GO:0005829">
    <property type="term" value="C:cytosol"/>
    <property type="evidence" value="ECO:0007669"/>
    <property type="project" value="TreeGrafter"/>
</dbReference>
<dbReference type="Pfam" id="PF13522">
    <property type="entry name" value="GATase_6"/>
    <property type="match status" value="1"/>
</dbReference>
<dbReference type="InterPro" id="IPR006426">
    <property type="entry name" value="Asn_synth_AEB"/>
</dbReference>
<evidence type="ECO:0000256" key="5">
    <source>
        <dbReference type="ARBA" id="ARBA00022840"/>
    </source>
</evidence>
<comment type="caution">
    <text evidence="11">The sequence shown here is derived from an EMBL/GenBank/DDBJ whole genome shotgun (WGS) entry which is preliminary data.</text>
</comment>
<dbReference type="AlphaFoldDB" id="K9H5J2"/>
<evidence type="ECO:0000256" key="2">
    <source>
        <dbReference type="ARBA" id="ARBA00005752"/>
    </source>
</evidence>
<keyword evidence="12" id="KW-1185">Reference proteome</keyword>
<protein>
    <recommendedName>
        <fullName evidence="3">asparagine synthase (glutamine-hydrolyzing)</fullName>
        <ecNumber evidence="3">6.3.5.4</ecNumber>
    </recommendedName>
</protein>
<sequence>MADTLVHRGPDSSGTWADDDAGIALGHRRLAIVDLSPGGHQPMVSADGRWVICYNGEVYNFTDLRAELEAQGCVFRGHSDTEVIVESIARHGVDATVDRLIGMFAFALWDRETRSLTLVRDRVGVKPLYWSVQRGVLLFGSELKALRAHPAWAAQLDPEAADALVRFSYIPGETTIYKGVHKLRPGHMLTVRAGEEPRLSCYWSLADVVRARAADRFAGTEAEAVDQLDALLRDAVSRRMVADVPLGAFLSGGIDSSTVVAHMQAASNRPVRTFSIGFNEEGYDEAVHAKAVARHLGTDHTELYLDSAAALDVIPRLPAMFDEPFADSSQLPTYLVAAMTREHVTVALSGDGGDELFGGYPRYFVTDALWRKIGRLPGGLRALGGRGLQCLPPRAWDRILSALPLKGMPARPGEKVHRVARVLGMPGGDALYEHIMTQWTGGRTLVPQARGAVGLGYDGALSDVLPDFVERMQVHDAVTYLPDDIMTKVDRTTMAVSLEAREPLLDHRLVEFAWTLPRHFKIRGGDGKWLLRQALYRYVPRDMVERPKMGFSIPLESWLRGPLREWAEALLDPAALSAEDLFDPAAVRSLWDDHQNGRRNHSTVLWNVLMLQAWRAAA</sequence>
<evidence type="ECO:0000256" key="3">
    <source>
        <dbReference type="ARBA" id="ARBA00012737"/>
    </source>
</evidence>
<dbReference type="SUPFAM" id="SSF56235">
    <property type="entry name" value="N-terminal nucleophile aminohydrolases (Ntn hydrolases)"/>
    <property type="match status" value="1"/>
</dbReference>
<dbReference type="GO" id="GO:0006529">
    <property type="term" value="P:asparagine biosynthetic process"/>
    <property type="evidence" value="ECO:0007669"/>
    <property type="project" value="InterPro"/>
</dbReference>
<dbReference type="PANTHER" id="PTHR43284:SF1">
    <property type="entry name" value="ASPARAGINE SYNTHETASE"/>
    <property type="match status" value="1"/>
</dbReference>
<feature type="binding site" evidence="8">
    <location>
        <position position="276"/>
    </location>
    <ligand>
        <name>ATP</name>
        <dbReference type="ChEBI" id="CHEBI:30616"/>
    </ligand>
</feature>
<dbReference type="Pfam" id="PF00733">
    <property type="entry name" value="Asn_synthase"/>
    <property type="match status" value="1"/>
</dbReference>
<keyword evidence="6" id="KW-0315">Glutamine amidotransferase</keyword>
<accession>K9H5J2</accession>
<evidence type="ECO:0000256" key="1">
    <source>
        <dbReference type="ARBA" id="ARBA00005187"/>
    </source>
</evidence>
<comment type="pathway">
    <text evidence="1">Amino-acid biosynthesis; L-asparagine biosynthesis; L-asparagine from L-aspartate (L-Gln route): step 1/1.</text>
</comment>
<evidence type="ECO:0000256" key="9">
    <source>
        <dbReference type="PIRSR" id="PIRSR001589-3"/>
    </source>
</evidence>